<name>A0ABT7SRF9_9GAMM</name>
<feature type="domain" description="FecR protein" evidence="2">
    <location>
        <begin position="80"/>
        <end position="159"/>
    </location>
</feature>
<keyword evidence="1" id="KW-0732">Signal</keyword>
<evidence type="ECO:0000259" key="2">
    <source>
        <dbReference type="Pfam" id="PF04773"/>
    </source>
</evidence>
<gene>
    <name evidence="3" type="ORF">QEZ41_10920</name>
</gene>
<comment type="caution">
    <text evidence="3">The sequence shown here is derived from an EMBL/GenBank/DDBJ whole genome shotgun (WGS) entry which is preliminary data.</text>
</comment>
<protein>
    <submittedName>
        <fullName evidence="3">FecR family protein</fullName>
    </submittedName>
</protein>
<dbReference type="EMBL" id="JAUCDY010000016">
    <property type="protein sequence ID" value="MDM7858776.1"/>
    <property type="molecule type" value="Genomic_DNA"/>
</dbReference>
<organism evidence="3 4">
    <name type="scientific">Thiopseudomonas acetoxidans</name>
    <dbReference type="NCBI Taxonomy" id="3041622"/>
    <lineage>
        <taxon>Bacteria</taxon>
        <taxon>Pseudomonadati</taxon>
        <taxon>Pseudomonadota</taxon>
        <taxon>Gammaproteobacteria</taxon>
        <taxon>Pseudomonadales</taxon>
        <taxon>Pseudomonadaceae</taxon>
        <taxon>Thiopseudomonas</taxon>
    </lineage>
</organism>
<proteinExistence type="predicted"/>
<feature type="chain" id="PRO_5047295848" evidence="1">
    <location>
        <begin position="31"/>
        <end position="260"/>
    </location>
</feature>
<dbReference type="RefSeq" id="WP_289411619.1">
    <property type="nucleotide sequence ID" value="NZ_JAUCDY010000016.1"/>
</dbReference>
<dbReference type="Pfam" id="PF04773">
    <property type="entry name" value="FecR"/>
    <property type="match status" value="1"/>
</dbReference>
<evidence type="ECO:0000313" key="4">
    <source>
        <dbReference type="Proteomes" id="UP001241056"/>
    </source>
</evidence>
<dbReference type="PANTHER" id="PTHR38731">
    <property type="entry name" value="LIPL45-RELATED LIPOPROTEIN-RELATED"/>
    <property type="match status" value="1"/>
</dbReference>
<keyword evidence="4" id="KW-1185">Reference proteome</keyword>
<reference evidence="3 4" key="1">
    <citation type="submission" date="2023-06" db="EMBL/GenBank/DDBJ databases">
        <title>Thiopseudomonas sp. CY1220 draft genome sequence.</title>
        <authorList>
            <person name="Zhao G."/>
            <person name="An M."/>
        </authorList>
    </citation>
    <scope>NUCLEOTIDE SEQUENCE [LARGE SCALE GENOMIC DNA]</scope>
    <source>
        <strain evidence="3 4">CY1220</strain>
    </source>
</reference>
<dbReference type="Gene3D" id="2.60.120.1440">
    <property type="match status" value="1"/>
</dbReference>
<dbReference type="InterPro" id="IPR006860">
    <property type="entry name" value="FecR"/>
</dbReference>
<dbReference type="Proteomes" id="UP001241056">
    <property type="component" value="Unassembled WGS sequence"/>
</dbReference>
<feature type="signal peptide" evidence="1">
    <location>
        <begin position="1"/>
        <end position="30"/>
    </location>
</feature>
<evidence type="ECO:0000313" key="3">
    <source>
        <dbReference type="EMBL" id="MDM7858776.1"/>
    </source>
</evidence>
<sequence length="260" mass="29106">MPKIKEKHIKRGAVLALFFIVSGVLNVAHAQPCEAIATLQRIEGIVKVQPAQAAFPLRDLQIPHGLCAGDKVFTLTNGKALIIYDAGELVLDNSSKVTIIQAQQLNLDEGSAVFEVQRQAKEQELQAHTPLIVIGVKGTRFLLTSQDKNTQVALIRGLIEVQRQDKQEMAYYQTKPNSDVLELSEQERLEFERFVKSRGQEFAQFAEQRRGEFSAFVHAIALQEGLQLSLSERDAKNIALEAPISDELEQQHNELAQWLN</sequence>
<evidence type="ECO:0000256" key="1">
    <source>
        <dbReference type="SAM" id="SignalP"/>
    </source>
</evidence>
<accession>A0ABT7SRF9</accession>